<dbReference type="PANTHER" id="PTHR47257">
    <property type="entry name" value="PH-RESPONSE TRANSCRIPTION FACTOR PACC/RIM101"/>
    <property type="match status" value="1"/>
</dbReference>
<dbReference type="EMBL" id="AVOT02062150">
    <property type="protein sequence ID" value="MBW0555239.1"/>
    <property type="molecule type" value="Genomic_DNA"/>
</dbReference>
<reference evidence="12" key="1">
    <citation type="submission" date="2021-03" db="EMBL/GenBank/DDBJ databases">
        <title>Draft genome sequence of rust myrtle Austropuccinia psidii MF-1, a brazilian biotype.</title>
        <authorList>
            <person name="Quecine M.C."/>
            <person name="Pachon D.M.R."/>
            <person name="Bonatelli M.L."/>
            <person name="Correr F.H."/>
            <person name="Franceschini L.M."/>
            <person name="Leite T.F."/>
            <person name="Margarido G.R.A."/>
            <person name="Almeida C.A."/>
            <person name="Ferrarezi J.A."/>
            <person name="Labate C.A."/>
        </authorList>
    </citation>
    <scope>NUCLEOTIDE SEQUENCE</scope>
    <source>
        <strain evidence="12">MF-1</strain>
    </source>
</reference>
<evidence type="ECO:0000256" key="6">
    <source>
        <dbReference type="ARBA" id="ARBA00022833"/>
    </source>
</evidence>
<dbReference type="GO" id="GO:0045944">
    <property type="term" value="P:positive regulation of transcription by RNA polymerase II"/>
    <property type="evidence" value="ECO:0007669"/>
    <property type="project" value="TreeGrafter"/>
</dbReference>
<sequence>MNLICKWNNPSCQKTFSTAEELFNHLCDFHVGRKRHGNLSLSCSWEGCDHKAAKRDHMTSHMMVHCPLQTNVCGICEKTFKRSYDLRKHEVTHTAEHHQAHTRSRAVIYQDLQLPISTQLNNSSPINYSALFNLPPQWSSLSSDSKPVSRQFKRSNSAYSTRSHPYHKNRSKKVNSFAHTSDNQFQAIASSSSAQNLGMIQEGSSTSSTSFTNPFSSFYEDNSFYSQSPKSDNLTTTQFLPAFTLDNSPLVNLPMDLTIPNFNLIESSFPKNFKNSSQQNLFSLPNHFPDLVTDQALKDILRADLLPTDTLYPKQNSFNTTNDNFNFNNPLIPPPLDDTTSLIDPQFMNFFSSEQPSYHFMDASDTQNTIWNTDQHLSQI</sequence>
<evidence type="ECO:0000256" key="10">
    <source>
        <dbReference type="SAM" id="MobiDB-lite"/>
    </source>
</evidence>
<dbReference type="GO" id="GO:0008270">
    <property type="term" value="F:zinc ion binding"/>
    <property type="evidence" value="ECO:0007669"/>
    <property type="project" value="UniProtKB-KW"/>
</dbReference>
<keyword evidence="4" id="KW-0677">Repeat</keyword>
<keyword evidence="7" id="KW-0539">Nucleus</keyword>
<comment type="similarity">
    <text evidence="8">Belongs to the pacC/RIM101 family.</text>
</comment>
<evidence type="ECO:0000313" key="13">
    <source>
        <dbReference type="Proteomes" id="UP000765509"/>
    </source>
</evidence>
<comment type="subcellular location">
    <subcellularLocation>
        <location evidence="1">Nucleus</location>
    </subcellularLocation>
</comment>
<evidence type="ECO:0000256" key="3">
    <source>
        <dbReference type="ARBA" id="ARBA00022723"/>
    </source>
</evidence>
<evidence type="ECO:0000256" key="5">
    <source>
        <dbReference type="ARBA" id="ARBA00022771"/>
    </source>
</evidence>
<dbReference type="PROSITE" id="PS50157">
    <property type="entry name" value="ZINC_FINGER_C2H2_2"/>
    <property type="match status" value="2"/>
</dbReference>
<proteinExistence type="inferred from homology"/>
<accession>A0A9Q3J458</accession>
<keyword evidence="2" id="KW-0678">Repressor</keyword>
<dbReference type="InterPro" id="IPR036236">
    <property type="entry name" value="Znf_C2H2_sf"/>
</dbReference>
<keyword evidence="6" id="KW-0862">Zinc</keyword>
<feature type="domain" description="C2H2-type" evidence="11">
    <location>
        <begin position="3"/>
        <end position="35"/>
    </location>
</feature>
<feature type="compositionally biased region" description="Polar residues" evidence="10">
    <location>
        <begin position="140"/>
        <end position="163"/>
    </location>
</feature>
<evidence type="ECO:0000256" key="9">
    <source>
        <dbReference type="PROSITE-ProRule" id="PRU00042"/>
    </source>
</evidence>
<dbReference type="PANTHER" id="PTHR47257:SF1">
    <property type="entry name" value="PH-RESPONSE TRANSCRIPTION FACTOR PACC_RIM101"/>
    <property type="match status" value="1"/>
</dbReference>
<evidence type="ECO:0000259" key="11">
    <source>
        <dbReference type="PROSITE" id="PS50157"/>
    </source>
</evidence>
<dbReference type="SMART" id="SM00355">
    <property type="entry name" value="ZnF_C2H2"/>
    <property type="match status" value="3"/>
</dbReference>
<gene>
    <name evidence="12" type="ORF">O181_094954</name>
</gene>
<dbReference type="Proteomes" id="UP000765509">
    <property type="component" value="Unassembled WGS sequence"/>
</dbReference>
<dbReference type="Pfam" id="PF00096">
    <property type="entry name" value="zf-C2H2"/>
    <property type="match status" value="1"/>
</dbReference>
<dbReference type="Gene3D" id="3.30.160.60">
    <property type="entry name" value="Classic Zinc Finger"/>
    <property type="match status" value="2"/>
</dbReference>
<feature type="compositionally biased region" description="Basic residues" evidence="10">
    <location>
        <begin position="164"/>
        <end position="173"/>
    </location>
</feature>
<keyword evidence="3" id="KW-0479">Metal-binding</keyword>
<dbReference type="GO" id="GO:0005634">
    <property type="term" value="C:nucleus"/>
    <property type="evidence" value="ECO:0007669"/>
    <property type="project" value="UniProtKB-SubCell"/>
</dbReference>
<protein>
    <recommendedName>
        <fullName evidence="11">C2H2-type domain-containing protein</fullName>
    </recommendedName>
</protein>
<evidence type="ECO:0000256" key="1">
    <source>
        <dbReference type="ARBA" id="ARBA00004123"/>
    </source>
</evidence>
<dbReference type="InterPro" id="IPR013087">
    <property type="entry name" value="Znf_C2H2_type"/>
</dbReference>
<organism evidence="12 13">
    <name type="scientific">Austropuccinia psidii MF-1</name>
    <dbReference type="NCBI Taxonomy" id="1389203"/>
    <lineage>
        <taxon>Eukaryota</taxon>
        <taxon>Fungi</taxon>
        <taxon>Dikarya</taxon>
        <taxon>Basidiomycota</taxon>
        <taxon>Pucciniomycotina</taxon>
        <taxon>Pucciniomycetes</taxon>
        <taxon>Pucciniales</taxon>
        <taxon>Sphaerophragmiaceae</taxon>
        <taxon>Austropuccinia</taxon>
    </lineage>
</organism>
<evidence type="ECO:0000256" key="7">
    <source>
        <dbReference type="ARBA" id="ARBA00023242"/>
    </source>
</evidence>
<keyword evidence="5 9" id="KW-0863">Zinc-finger</keyword>
<dbReference type="PROSITE" id="PS00028">
    <property type="entry name" value="ZINC_FINGER_C2H2_1"/>
    <property type="match status" value="1"/>
</dbReference>
<evidence type="ECO:0000256" key="2">
    <source>
        <dbReference type="ARBA" id="ARBA00022491"/>
    </source>
</evidence>
<comment type="caution">
    <text evidence="12">The sequence shown here is derived from an EMBL/GenBank/DDBJ whole genome shotgun (WGS) entry which is preliminary data.</text>
</comment>
<dbReference type="OrthoDB" id="6155966at2759"/>
<evidence type="ECO:0000256" key="4">
    <source>
        <dbReference type="ARBA" id="ARBA00022737"/>
    </source>
</evidence>
<evidence type="ECO:0000256" key="8">
    <source>
        <dbReference type="ARBA" id="ARBA00038089"/>
    </source>
</evidence>
<evidence type="ECO:0000313" key="12">
    <source>
        <dbReference type="EMBL" id="MBW0555239.1"/>
    </source>
</evidence>
<dbReference type="InterPro" id="IPR050806">
    <property type="entry name" value="pacC/RIM101"/>
</dbReference>
<dbReference type="FunFam" id="3.30.160.60:FF:000145">
    <property type="entry name" value="Zinc finger protein 574"/>
    <property type="match status" value="1"/>
</dbReference>
<keyword evidence="13" id="KW-1185">Reference proteome</keyword>
<feature type="region of interest" description="Disordered" evidence="10">
    <location>
        <begin position="140"/>
        <end position="174"/>
    </location>
</feature>
<dbReference type="AlphaFoldDB" id="A0A9Q3J458"/>
<feature type="domain" description="C2H2-type" evidence="11">
    <location>
        <begin position="71"/>
        <end position="98"/>
    </location>
</feature>
<name>A0A9Q3J458_9BASI</name>
<dbReference type="SUPFAM" id="SSF57667">
    <property type="entry name" value="beta-beta-alpha zinc fingers"/>
    <property type="match status" value="2"/>
</dbReference>